<sequence length="137" mass="15746">YHFINILYLRRPLGMKFSYSNVFITSSIISLKIKYRFLYEYIGKKKNSLHCGLNLKKHSIIMVCLMEAYGKTVLRTGLLGRTWHTLLLICTIAGNEGTTSWHSIPDCSRDSAGIKATMLGQERLQRQCQEPYPSILQ</sequence>
<evidence type="ECO:0000313" key="1">
    <source>
        <dbReference type="EMBL" id="KAJ9574627.1"/>
    </source>
</evidence>
<comment type="caution">
    <text evidence="1">The sequence shown here is derived from an EMBL/GenBank/DDBJ whole genome shotgun (WGS) entry which is preliminary data.</text>
</comment>
<feature type="non-terminal residue" evidence="1">
    <location>
        <position position="137"/>
    </location>
</feature>
<gene>
    <name evidence="1" type="ORF">L9F63_008159</name>
</gene>
<dbReference type="AlphaFoldDB" id="A0AAD7Z6D5"/>
<dbReference type="Proteomes" id="UP001233999">
    <property type="component" value="Unassembled WGS sequence"/>
</dbReference>
<proteinExistence type="predicted"/>
<organism evidence="1 2">
    <name type="scientific">Diploptera punctata</name>
    <name type="common">Pacific beetle cockroach</name>
    <dbReference type="NCBI Taxonomy" id="6984"/>
    <lineage>
        <taxon>Eukaryota</taxon>
        <taxon>Metazoa</taxon>
        <taxon>Ecdysozoa</taxon>
        <taxon>Arthropoda</taxon>
        <taxon>Hexapoda</taxon>
        <taxon>Insecta</taxon>
        <taxon>Pterygota</taxon>
        <taxon>Neoptera</taxon>
        <taxon>Polyneoptera</taxon>
        <taxon>Dictyoptera</taxon>
        <taxon>Blattodea</taxon>
        <taxon>Blaberoidea</taxon>
        <taxon>Blaberidae</taxon>
        <taxon>Diplopterinae</taxon>
        <taxon>Diploptera</taxon>
    </lineage>
</organism>
<evidence type="ECO:0000313" key="2">
    <source>
        <dbReference type="Proteomes" id="UP001233999"/>
    </source>
</evidence>
<feature type="non-terminal residue" evidence="1">
    <location>
        <position position="1"/>
    </location>
</feature>
<keyword evidence="2" id="KW-1185">Reference proteome</keyword>
<reference evidence="1" key="1">
    <citation type="journal article" date="2023" name="IScience">
        <title>Live-bearing cockroach genome reveals convergent evolutionary mechanisms linked to viviparity in insects and beyond.</title>
        <authorList>
            <person name="Fouks B."/>
            <person name="Harrison M.C."/>
            <person name="Mikhailova A.A."/>
            <person name="Marchal E."/>
            <person name="English S."/>
            <person name="Carruthers M."/>
            <person name="Jennings E.C."/>
            <person name="Chiamaka E.L."/>
            <person name="Frigard R.A."/>
            <person name="Pippel M."/>
            <person name="Attardo G.M."/>
            <person name="Benoit J.B."/>
            <person name="Bornberg-Bauer E."/>
            <person name="Tobe S.S."/>
        </authorList>
    </citation>
    <scope>NUCLEOTIDE SEQUENCE</scope>
    <source>
        <strain evidence="1">Stay&amp;Tobe</strain>
    </source>
</reference>
<dbReference type="EMBL" id="JASPKZ010010272">
    <property type="protein sequence ID" value="KAJ9574627.1"/>
    <property type="molecule type" value="Genomic_DNA"/>
</dbReference>
<reference evidence="1" key="2">
    <citation type="submission" date="2023-05" db="EMBL/GenBank/DDBJ databases">
        <authorList>
            <person name="Fouks B."/>
        </authorList>
    </citation>
    <scope>NUCLEOTIDE SEQUENCE</scope>
    <source>
        <strain evidence="1">Stay&amp;Tobe</strain>
        <tissue evidence="1">Testes</tissue>
    </source>
</reference>
<name>A0AAD7Z6D5_DIPPU</name>
<accession>A0AAD7Z6D5</accession>
<protein>
    <submittedName>
        <fullName evidence="1">Uncharacterized protein</fullName>
    </submittedName>
</protein>